<evidence type="ECO:0000256" key="6">
    <source>
        <dbReference type="ARBA" id="ARBA00022989"/>
    </source>
</evidence>
<dbReference type="PROSITE" id="PS51012">
    <property type="entry name" value="ABC_TM2"/>
    <property type="match status" value="1"/>
</dbReference>
<keyword evidence="5 8" id="KW-0812">Transmembrane</keyword>
<dbReference type="GO" id="GO:0005886">
    <property type="term" value="C:plasma membrane"/>
    <property type="evidence" value="ECO:0007669"/>
    <property type="project" value="UniProtKB-SubCell"/>
</dbReference>
<feature type="transmembrane region" description="Helical" evidence="8">
    <location>
        <begin position="443"/>
        <end position="469"/>
    </location>
</feature>
<feature type="transmembrane region" description="Helical" evidence="8">
    <location>
        <begin position="475"/>
        <end position="498"/>
    </location>
</feature>
<comment type="similarity">
    <text evidence="2">Belongs to the ABC-2 integral membrane protein family.</text>
</comment>
<evidence type="ECO:0000256" key="8">
    <source>
        <dbReference type="SAM" id="Phobius"/>
    </source>
</evidence>
<evidence type="ECO:0000313" key="11">
    <source>
        <dbReference type="Proteomes" id="UP000186851"/>
    </source>
</evidence>
<evidence type="ECO:0000259" key="9">
    <source>
        <dbReference type="PROSITE" id="PS51012"/>
    </source>
</evidence>
<reference evidence="10" key="1">
    <citation type="journal article" date="2017" name="Nature">
        <title>Asgard archaea illuminate the origin of eukaryotic cellular complexity.</title>
        <authorList>
            <person name="Zaremba-Niedzwiedzka K."/>
            <person name="Caceres E.F."/>
            <person name="Saw J.H."/>
            <person name="Backstrom D."/>
            <person name="Juzokaite L."/>
            <person name="Vancaester E."/>
            <person name="Seitz K.W."/>
            <person name="Anantharaman K."/>
            <person name="Starnawski P."/>
            <person name="Kjeldsen K.U."/>
            <person name="Scott M.B."/>
            <person name="Nunoura T."/>
            <person name="Banfield J.F."/>
            <person name="Schramm A."/>
            <person name="Baker B.J."/>
            <person name="Spang A."/>
            <person name="Ettema T.J.G."/>
        </authorList>
    </citation>
    <scope>NUCLEOTIDE SEQUENCE</scope>
    <source>
        <strain evidence="10">LCB_4</strain>
    </source>
</reference>
<reference evidence="10" key="2">
    <citation type="journal article" date="2022" name="Nat. Microbiol.">
        <title>A closed Candidatus Odinarchaeum chromosome exposes Asgard archaeal viruses.</title>
        <authorList>
            <person name="Tamarit D."/>
            <person name="Caceres E.F."/>
            <person name="Krupovic M."/>
            <person name="Nijland R."/>
            <person name="Eme L."/>
            <person name="Robinson N.P."/>
            <person name="Ettema T.J.G."/>
        </authorList>
    </citation>
    <scope>NUCLEOTIDE SEQUENCE</scope>
    <source>
        <strain evidence="10">LCB_4</strain>
    </source>
</reference>
<keyword evidence="4" id="KW-1003">Cell membrane</keyword>
<dbReference type="KEGG" id="oyw:OdinLCB4_005470"/>
<dbReference type="Gene3D" id="3.40.1710.10">
    <property type="entry name" value="abc type-2 transporter like domain"/>
    <property type="match status" value="1"/>
</dbReference>
<dbReference type="Pfam" id="PF12698">
    <property type="entry name" value="ABC2_membrane_3"/>
    <property type="match status" value="1"/>
</dbReference>
<dbReference type="InterPro" id="IPR051449">
    <property type="entry name" value="ABC-2_transporter_component"/>
</dbReference>
<evidence type="ECO:0000256" key="5">
    <source>
        <dbReference type="ARBA" id="ARBA00022692"/>
    </source>
</evidence>
<sequence>MLKFKRLIADSILIAKKELLQLWRDKASLIFTFLIPVTIMAAFTFAIPKAQSQVNLQIGVYDADKTSLSTNIIGVLNNSNLEVKYTAESFENLKNMVELGKIAGAVVIPRGFTQALERLNFMNLTVIVDNSKRDVLNVLLSNIQKNSNQLIQVFKDYLKDAVVENITDIHRLLYDLRDNASTAALLVYGIPAVYISGNSSIGLDGWEQLYLNYKTQIEAGLITIYQINNFANESSYLYLQTILSSYPSEIREWALNYLQIFHYNWNATFVNAYPTESEVYSVLPRFRGESVLSLITLNYLNSTLSNSELNLFYNVYLNFSLSNWNNTALIDRFILQYATQNLSLSTSLIEDIYNLGVNPTEDGLNTVADNFLNNVFSNQVNQIGVNEEKIGGDIESGVATGIMVLGFALIFSCFDDIAGAMAREREKGTMPRLFLTPMNKLSFFLGKTISSITLTLMRATILLLMYLYLLGGVMVGSLLLFYLISIMIAILTISLGFVISARDISSRGVIILEIALMVPLIFFTGILMPKELMPPIAQIFQEYLPYWYTNDALRRVVLLGQGLEYIGFNLIVVAVSSLILFALAAVLTKRSI</sequence>
<evidence type="ECO:0000256" key="3">
    <source>
        <dbReference type="ARBA" id="ARBA00022448"/>
    </source>
</evidence>
<evidence type="ECO:0000256" key="2">
    <source>
        <dbReference type="ARBA" id="ARBA00007783"/>
    </source>
</evidence>
<evidence type="ECO:0000256" key="1">
    <source>
        <dbReference type="ARBA" id="ARBA00004651"/>
    </source>
</evidence>
<accession>A0AAF0D1I6</accession>
<keyword evidence="3" id="KW-0813">Transport</keyword>
<organism evidence="10 11">
    <name type="scientific">Odinarchaeota yellowstonii (strain LCB_4)</name>
    <dbReference type="NCBI Taxonomy" id="1841599"/>
    <lineage>
        <taxon>Archaea</taxon>
        <taxon>Promethearchaeati</taxon>
        <taxon>Candidatus Odinarchaeota</taxon>
        <taxon>Candidatus Odinarchaeia</taxon>
        <taxon>Candidatus Odinarchaeales</taxon>
        <taxon>Candidatus Odinarchaeaceae</taxon>
        <taxon>Candidatus Odinarchaeum</taxon>
    </lineage>
</organism>
<dbReference type="InterPro" id="IPR047817">
    <property type="entry name" value="ABC2_TM_bact-type"/>
</dbReference>
<evidence type="ECO:0000313" key="10">
    <source>
        <dbReference type="EMBL" id="WEU39920.1"/>
    </source>
</evidence>
<gene>
    <name evidence="10" type="ORF">OdinLCB4_005470</name>
</gene>
<comment type="subcellular location">
    <subcellularLocation>
        <location evidence="1">Cell membrane</location>
        <topology evidence="1">Multi-pass membrane protein</topology>
    </subcellularLocation>
</comment>
<feature type="transmembrane region" description="Helical" evidence="8">
    <location>
        <begin position="398"/>
        <end position="422"/>
    </location>
</feature>
<feature type="domain" description="ABC transmembrane type-2" evidence="9">
    <location>
        <begin position="361"/>
        <end position="591"/>
    </location>
</feature>
<dbReference type="EMBL" id="CP091871">
    <property type="protein sequence ID" value="WEU39920.1"/>
    <property type="molecule type" value="Genomic_DNA"/>
</dbReference>
<protein>
    <submittedName>
        <fullName evidence="10">ABC transporter permease</fullName>
    </submittedName>
</protein>
<keyword evidence="7 8" id="KW-0472">Membrane</keyword>
<name>A0AAF0D1I6_ODILC</name>
<dbReference type="Proteomes" id="UP000186851">
    <property type="component" value="Chromosome"/>
</dbReference>
<proteinExistence type="inferred from homology"/>
<feature type="transmembrane region" description="Helical" evidence="8">
    <location>
        <begin position="27"/>
        <end position="47"/>
    </location>
</feature>
<dbReference type="PANTHER" id="PTHR30294:SF38">
    <property type="entry name" value="TRANSPORT PERMEASE PROTEIN"/>
    <property type="match status" value="1"/>
</dbReference>
<evidence type="ECO:0000256" key="4">
    <source>
        <dbReference type="ARBA" id="ARBA00022475"/>
    </source>
</evidence>
<keyword evidence="6 8" id="KW-1133">Transmembrane helix</keyword>
<dbReference type="AlphaFoldDB" id="A0AAF0D1I6"/>
<dbReference type="PANTHER" id="PTHR30294">
    <property type="entry name" value="MEMBRANE COMPONENT OF ABC TRANSPORTER YHHJ-RELATED"/>
    <property type="match status" value="1"/>
</dbReference>
<feature type="transmembrane region" description="Helical" evidence="8">
    <location>
        <begin position="565"/>
        <end position="587"/>
    </location>
</feature>
<evidence type="ECO:0000256" key="7">
    <source>
        <dbReference type="ARBA" id="ARBA00023136"/>
    </source>
</evidence>
<dbReference type="GO" id="GO:0140359">
    <property type="term" value="F:ABC-type transporter activity"/>
    <property type="evidence" value="ECO:0007669"/>
    <property type="project" value="InterPro"/>
</dbReference>
<feature type="transmembrane region" description="Helical" evidence="8">
    <location>
        <begin position="510"/>
        <end position="528"/>
    </location>
</feature>
<dbReference type="InterPro" id="IPR013525">
    <property type="entry name" value="ABC2_TM"/>
</dbReference>